<dbReference type="Pfam" id="PF00891">
    <property type="entry name" value="Methyltransf_2"/>
    <property type="match status" value="1"/>
</dbReference>
<dbReference type="Gene3D" id="1.10.10.10">
    <property type="entry name" value="Winged helix-like DNA-binding domain superfamily/Winged helix DNA-binding domain"/>
    <property type="match status" value="1"/>
</dbReference>
<dbReference type="CDD" id="cd02440">
    <property type="entry name" value="AdoMet_MTases"/>
    <property type="match status" value="1"/>
</dbReference>
<name>A0A4P6U0Z9_STRSO</name>
<dbReference type="KEGG" id="sseo:D0Z67_21810"/>
<dbReference type="Gene3D" id="1.20.58.1390">
    <property type="match status" value="1"/>
</dbReference>
<dbReference type="EMBL" id="CP032229">
    <property type="protein sequence ID" value="QBJ92661.1"/>
    <property type="molecule type" value="Genomic_DNA"/>
</dbReference>
<dbReference type="InterPro" id="IPR029063">
    <property type="entry name" value="SAM-dependent_MTases_sf"/>
</dbReference>
<dbReference type="PROSITE" id="PS51683">
    <property type="entry name" value="SAM_OMT_II"/>
    <property type="match status" value="1"/>
</dbReference>
<dbReference type="GeneID" id="300101546"/>
<accession>A0A4P6U0Z9</accession>
<dbReference type="InterPro" id="IPR016461">
    <property type="entry name" value="COMT-like"/>
</dbReference>
<dbReference type="PANTHER" id="PTHR43712:SF2">
    <property type="entry name" value="O-METHYLTRANSFERASE CICE"/>
    <property type="match status" value="1"/>
</dbReference>
<dbReference type="GO" id="GO:0032259">
    <property type="term" value="P:methylation"/>
    <property type="evidence" value="ECO:0007669"/>
    <property type="project" value="UniProtKB-KW"/>
</dbReference>
<dbReference type="GO" id="GO:0008171">
    <property type="term" value="F:O-methyltransferase activity"/>
    <property type="evidence" value="ECO:0007669"/>
    <property type="project" value="InterPro"/>
</dbReference>
<sequence>MPSQQKNSPEYQKFDFLMNAPALFNAAATAAELRIFIFLSENPGSDFGAIREFTGVPSHQLRVLLQGVCAAGLMERSEGKYRNSAVAQDLLASDEPDSWAHTLIGWKEIYYPAFGQMTKALKAGTNTALESYPGDESTLYKRLTRNPELEGVFHKAMAAFTLASINDLVEREEFGTVKHLLDIGGGDSTTTARLLDRYPQMRSTVFDQPSVSGLAHGKEAQKFLDRIDLVTGDFFDTPFPEGADAVLFSHVLGIFSAEQIGTLLKKAYDVLPSGGRIFIYDYNVTEDETKGIYGARLGLYFNILASGTGMAYPAEDFESWLSEAGFENISTVAELDYEHGFHIGVKP</sequence>
<dbReference type="OrthoDB" id="582216at2"/>
<dbReference type="Proteomes" id="UP000292547">
    <property type="component" value="Chromosome"/>
</dbReference>
<keyword evidence="6" id="KW-1185">Reference proteome</keyword>
<dbReference type="InterPro" id="IPR036388">
    <property type="entry name" value="WH-like_DNA-bd_sf"/>
</dbReference>
<dbReference type="PANTHER" id="PTHR43712">
    <property type="entry name" value="PUTATIVE (AFU_ORTHOLOGUE AFUA_4G14580)-RELATED"/>
    <property type="match status" value="1"/>
</dbReference>
<dbReference type="InterPro" id="IPR001077">
    <property type="entry name" value="COMT_C"/>
</dbReference>
<evidence type="ECO:0000256" key="2">
    <source>
        <dbReference type="ARBA" id="ARBA00022679"/>
    </source>
</evidence>
<dbReference type="InterPro" id="IPR036390">
    <property type="entry name" value="WH_DNA-bd_sf"/>
</dbReference>
<evidence type="ECO:0000313" key="5">
    <source>
        <dbReference type="EMBL" id="QBJ92661.1"/>
    </source>
</evidence>
<dbReference type="SUPFAM" id="SSF53335">
    <property type="entry name" value="S-adenosyl-L-methionine-dependent methyltransferases"/>
    <property type="match status" value="1"/>
</dbReference>
<feature type="domain" description="O-methyltransferase C-terminal" evidence="4">
    <location>
        <begin position="138"/>
        <end position="327"/>
    </location>
</feature>
<dbReference type="STRING" id="73044.GCA_000725795_04969"/>
<keyword evidence="2 5" id="KW-0808">Transferase</keyword>
<protein>
    <submittedName>
        <fullName evidence="5">Methyltransferase domain-containing protein</fullName>
    </submittedName>
</protein>
<dbReference type="SUPFAM" id="SSF46785">
    <property type="entry name" value="Winged helix' DNA-binding domain"/>
    <property type="match status" value="1"/>
</dbReference>
<evidence type="ECO:0000259" key="4">
    <source>
        <dbReference type="Pfam" id="PF00891"/>
    </source>
</evidence>
<dbReference type="Gene3D" id="3.40.50.150">
    <property type="entry name" value="Vaccinia Virus protein VP39"/>
    <property type="match status" value="1"/>
</dbReference>
<proteinExistence type="predicted"/>
<evidence type="ECO:0000256" key="1">
    <source>
        <dbReference type="ARBA" id="ARBA00022603"/>
    </source>
</evidence>
<organism evidence="5 6">
    <name type="scientific">Streptomyces seoulensis</name>
    <dbReference type="NCBI Taxonomy" id="73044"/>
    <lineage>
        <taxon>Bacteria</taxon>
        <taxon>Bacillati</taxon>
        <taxon>Actinomycetota</taxon>
        <taxon>Actinomycetes</taxon>
        <taxon>Kitasatosporales</taxon>
        <taxon>Streptomycetaceae</taxon>
        <taxon>Streptomyces</taxon>
    </lineage>
</organism>
<evidence type="ECO:0000313" key="6">
    <source>
        <dbReference type="Proteomes" id="UP000292547"/>
    </source>
</evidence>
<gene>
    <name evidence="5" type="ORF">D0Z67_21810</name>
</gene>
<keyword evidence="1 5" id="KW-0489">Methyltransferase</keyword>
<keyword evidence="3" id="KW-0949">S-adenosyl-L-methionine</keyword>
<dbReference type="AlphaFoldDB" id="A0A4P6U0Z9"/>
<evidence type="ECO:0000256" key="3">
    <source>
        <dbReference type="ARBA" id="ARBA00022691"/>
    </source>
</evidence>
<dbReference type="RefSeq" id="WP_031183068.1">
    <property type="nucleotide sequence ID" value="NZ_CP032229.1"/>
</dbReference>
<reference evidence="5 6" key="1">
    <citation type="submission" date="2018-08" db="EMBL/GenBank/DDBJ databases">
        <title>The complete genome sequence of Streptomyces seoulensis, a pioneer strain for nickel superoxide dismutase discovery.</title>
        <authorList>
            <person name="Shin J."/>
            <person name="Lee J.-S."/>
            <person name="Lee E.-J."/>
            <person name="Youn H.-D."/>
        </authorList>
    </citation>
    <scope>NUCLEOTIDE SEQUENCE [LARGE SCALE GENOMIC DNA]</scope>
    <source>
        <strain evidence="5 6">KCTC 9819</strain>
    </source>
</reference>